<evidence type="ECO:0000256" key="1">
    <source>
        <dbReference type="SAM" id="SignalP"/>
    </source>
</evidence>
<dbReference type="AlphaFoldDB" id="A0A3B0CCX3"/>
<dbReference type="InterPro" id="IPR021889">
    <property type="entry name" value="DUF3500"/>
</dbReference>
<name>A0A3B0CCX3_9FLAO</name>
<feature type="signal peptide" evidence="1">
    <location>
        <begin position="1"/>
        <end position="33"/>
    </location>
</feature>
<comment type="caution">
    <text evidence="2">The sequence shown here is derived from an EMBL/GenBank/DDBJ whole genome shotgun (WGS) entry which is preliminary data.</text>
</comment>
<organism evidence="2 3">
    <name type="scientific">Ulvibacterium marinum</name>
    <dbReference type="NCBI Taxonomy" id="2419782"/>
    <lineage>
        <taxon>Bacteria</taxon>
        <taxon>Pseudomonadati</taxon>
        <taxon>Bacteroidota</taxon>
        <taxon>Flavobacteriia</taxon>
        <taxon>Flavobacteriales</taxon>
        <taxon>Flavobacteriaceae</taxon>
        <taxon>Ulvibacterium</taxon>
    </lineage>
</organism>
<keyword evidence="3" id="KW-1185">Reference proteome</keyword>
<dbReference type="Pfam" id="PF12006">
    <property type="entry name" value="DUF3500"/>
    <property type="match status" value="1"/>
</dbReference>
<protein>
    <submittedName>
        <fullName evidence="2">DUF3500 domain-containing protein</fullName>
    </submittedName>
</protein>
<dbReference type="PANTHER" id="PTHR37489:SF1">
    <property type="entry name" value="DUF3500 DOMAIN-CONTAINING PROTEIN"/>
    <property type="match status" value="1"/>
</dbReference>
<evidence type="ECO:0000313" key="2">
    <source>
        <dbReference type="EMBL" id="RKN81687.1"/>
    </source>
</evidence>
<dbReference type="PANTHER" id="PTHR37489">
    <property type="entry name" value="DUF3500 DOMAIN-CONTAINING PROTEIN"/>
    <property type="match status" value="1"/>
</dbReference>
<accession>A0A3B0CCX3</accession>
<feature type="chain" id="PRO_5017473777" evidence="1">
    <location>
        <begin position="34"/>
        <end position="345"/>
    </location>
</feature>
<gene>
    <name evidence="2" type="ORF">D7Z94_12360</name>
</gene>
<sequence>MSVHLKRNKTNIMRKSVWAILGMVLLYSTQSAAQDHVLNFLNSLNKEQLTKAQLEFDDPLRESWHFFPASMWQREGVSLKELNASQKTLLHAMLKKHLSESGYTKAMKIIALEDVLLEMDGNSTMRDSEKYYVTIYGNPKKDKLWGWSFEGHHISLNFAITQDKVSFTPRFFGASPAIIKQGKRKGERTLEKEQDIALELVNALSTSQREKAIFSEKAPDDIITFVETSVEPLDLVGIALKDLQKNQKKLLLSLIYEYLSAMPEELAKKRMANLKKEQLDDIHFGWAGATVLGQPHYYRIQGKTFLIEFDNTQSNANHIHSVWRDFDGDFGRNLIKEHYENSNHH</sequence>
<keyword evidence="1" id="KW-0732">Signal</keyword>
<proteinExistence type="predicted"/>
<evidence type="ECO:0000313" key="3">
    <source>
        <dbReference type="Proteomes" id="UP000276603"/>
    </source>
</evidence>
<reference evidence="2 3" key="1">
    <citation type="submission" date="2018-10" db="EMBL/GenBank/DDBJ databases">
        <title>Ulvibacterium marinum gen. nov., sp. nov., a novel marine bacterium of the family Flavobacteriaceae, isolated from a culture of the green alga Ulva prolifera.</title>
        <authorList>
            <person name="Zhang Z."/>
        </authorList>
    </citation>
    <scope>NUCLEOTIDE SEQUENCE [LARGE SCALE GENOMIC DNA]</scope>
    <source>
        <strain evidence="2 3">CCMM003</strain>
    </source>
</reference>
<dbReference type="Proteomes" id="UP000276603">
    <property type="component" value="Unassembled WGS sequence"/>
</dbReference>
<dbReference type="EMBL" id="RBCJ01000002">
    <property type="protein sequence ID" value="RKN81687.1"/>
    <property type="molecule type" value="Genomic_DNA"/>
</dbReference>